<proteinExistence type="predicted"/>
<comment type="caution">
    <text evidence="2">The sequence shown here is derived from an EMBL/GenBank/DDBJ whole genome shotgun (WGS) entry which is preliminary data.</text>
</comment>
<dbReference type="Proteomes" id="UP000606720">
    <property type="component" value="Unassembled WGS sequence"/>
</dbReference>
<reference evidence="2" key="1">
    <citation type="submission" date="2020-08" db="EMBL/GenBank/DDBJ databases">
        <title>Genome public.</title>
        <authorList>
            <person name="Liu C."/>
            <person name="Sun Q."/>
        </authorList>
    </citation>
    <scope>NUCLEOTIDE SEQUENCE</scope>
    <source>
        <strain evidence="2">BX1005</strain>
    </source>
</reference>
<evidence type="ECO:0000313" key="2">
    <source>
        <dbReference type="EMBL" id="MBC5712916.1"/>
    </source>
</evidence>
<protein>
    <submittedName>
        <fullName evidence="2">Spore cortex biosynthesis protein YabQ</fullName>
    </submittedName>
</protein>
<evidence type="ECO:0000313" key="3">
    <source>
        <dbReference type="Proteomes" id="UP000606720"/>
    </source>
</evidence>
<keyword evidence="3" id="KW-1185">Reference proteome</keyword>
<dbReference type="AlphaFoldDB" id="A0A923LMI6"/>
<dbReference type="RefSeq" id="WP_178052421.1">
    <property type="nucleotide sequence ID" value="NZ_JACOPH010000001.1"/>
</dbReference>
<evidence type="ECO:0000256" key="1">
    <source>
        <dbReference type="SAM" id="Phobius"/>
    </source>
</evidence>
<name>A0A923LMI6_9FIRM</name>
<feature type="transmembrane region" description="Helical" evidence="1">
    <location>
        <begin position="73"/>
        <end position="98"/>
    </location>
</feature>
<feature type="transmembrane region" description="Helical" evidence="1">
    <location>
        <begin position="45"/>
        <end position="67"/>
    </location>
</feature>
<dbReference type="InterPro" id="IPR019074">
    <property type="entry name" value="YabQ"/>
</dbReference>
<dbReference type="NCBIfam" id="TIGR02893">
    <property type="entry name" value="spore_yabQ"/>
    <property type="match status" value="1"/>
</dbReference>
<organism evidence="2 3">
    <name type="scientific">Roseburia zhanii</name>
    <dbReference type="NCBI Taxonomy" id="2763064"/>
    <lineage>
        <taxon>Bacteria</taxon>
        <taxon>Bacillati</taxon>
        <taxon>Bacillota</taxon>
        <taxon>Clostridia</taxon>
        <taxon>Lachnospirales</taxon>
        <taxon>Lachnospiraceae</taxon>
        <taxon>Roseburia</taxon>
    </lineage>
</organism>
<feature type="transmembrane region" description="Helical" evidence="1">
    <location>
        <begin position="13"/>
        <end position="33"/>
    </location>
</feature>
<gene>
    <name evidence="2" type="ORF">H8S17_01600</name>
</gene>
<keyword evidence="1" id="KW-0812">Transmembrane</keyword>
<keyword evidence="1" id="KW-1133">Transmembrane helix</keyword>
<sequence length="148" mass="16870">MSGAVSETILQEGGLLCYSFLFGIALMMLYDILRIFRHIVKHRTILLAVEDALYWIICGIGIFAMLYRENDGLLRWFVLGGVAIGMLVENGLFSPWIIRFFVKIIRFSLKVSGKVVGAAARPGKKLFLFFRKELKKLRKVIKIGLDKQ</sequence>
<accession>A0A923LMI6</accession>
<keyword evidence="1" id="KW-0472">Membrane</keyword>
<dbReference type="EMBL" id="JACOPH010000001">
    <property type="protein sequence ID" value="MBC5712916.1"/>
    <property type="molecule type" value="Genomic_DNA"/>
</dbReference>
<dbReference type="Pfam" id="PF09578">
    <property type="entry name" value="Spore_YabQ"/>
    <property type="match status" value="1"/>
</dbReference>